<dbReference type="AlphaFoldDB" id="A0A4S8I044"/>
<evidence type="ECO:0000313" key="14">
    <source>
        <dbReference type="Proteomes" id="UP000306918"/>
    </source>
</evidence>
<organism evidence="13 14">
    <name type="scientific">Niastella caeni</name>
    <dbReference type="NCBI Taxonomy" id="2569763"/>
    <lineage>
        <taxon>Bacteria</taxon>
        <taxon>Pseudomonadati</taxon>
        <taxon>Bacteroidota</taxon>
        <taxon>Chitinophagia</taxon>
        <taxon>Chitinophagales</taxon>
        <taxon>Chitinophagaceae</taxon>
        <taxon>Niastella</taxon>
    </lineage>
</organism>
<reference evidence="13 14" key="1">
    <citation type="submission" date="2019-04" db="EMBL/GenBank/DDBJ databases">
        <title>Niastella caeni sp. nov., isolated from activated sludge.</title>
        <authorList>
            <person name="Sheng M."/>
        </authorList>
    </citation>
    <scope>NUCLEOTIDE SEQUENCE [LARGE SCALE GENOMIC DNA]</scope>
    <source>
        <strain evidence="13 14">HX-2-15</strain>
    </source>
</reference>
<dbReference type="InterPro" id="IPR007235">
    <property type="entry name" value="Glyco_trans_28_C"/>
</dbReference>
<evidence type="ECO:0000256" key="2">
    <source>
        <dbReference type="ARBA" id="ARBA00022618"/>
    </source>
</evidence>
<feature type="binding site" evidence="10">
    <location>
        <position position="270"/>
    </location>
    <ligand>
        <name>UDP-N-acetyl-alpha-D-glucosamine</name>
        <dbReference type="ChEBI" id="CHEBI:57705"/>
    </ligand>
</feature>
<evidence type="ECO:0000256" key="4">
    <source>
        <dbReference type="ARBA" id="ARBA00022679"/>
    </source>
</evidence>
<dbReference type="CDD" id="cd03785">
    <property type="entry name" value="GT28_MurG"/>
    <property type="match status" value="1"/>
</dbReference>
<evidence type="ECO:0000256" key="9">
    <source>
        <dbReference type="ARBA" id="ARBA00023316"/>
    </source>
</evidence>
<keyword evidence="7 10" id="KW-0472">Membrane</keyword>
<evidence type="ECO:0000313" key="13">
    <source>
        <dbReference type="EMBL" id="THU41041.1"/>
    </source>
</evidence>
<protein>
    <recommendedName>
        <fullName evidence="10">UDP-N-acetylglucosamine--N-acetylmuramyl-(pentapeptide) pyrophosphoryl-undecaprenol N-acetylglucosamine transferase</fullName>
        <ecNumber evidence="10">2.4.1.227</ecNumber>
    </recommendedName>
    <alternativeName>
        <fullName evidence="10">Undecaprenyl-PP-MurNAc-pentapeptide-UDPGlcNAc GlcNAc transferase</fullName>
    </alternativeName>
</protein>
<feature type="binding site" evidence="10">
    <location>
        <position position="186"/>
    </location>
    <ligand>
        <name>UDP-N-acetyl-alpha-D-glucosamine</name>
        <dbReference type="ChEBI" id="CHEBI:57705"/>
    </ligand>
</feature>
<dbReference type="EC" id="2.4.1.227" evidence="10"/>
<feature type="binding site" evidence="10">
    <location>
        <position position="145"/>
    </location>
    <ligand>
        <name>UDP-N-acetyl-alpha-D-glucosamine</name>
        <dbReference type="ChEBI" id="CHEBI:57705"/>
    </ligand>
</feature>
<keyword evidence="3 10" id="KW-0328">Glycosyltransferase</keyword>
<dbReference type="Proteomes" id="UP000306918">
    <property type="component" value="Unassembled WGS sequence"/>
</dbReference>
<keyword evidence="8 10" id="KW-0131">Cell cycle</keyword>
<dbReference type="InterPro" id="IPR004276">
    <property type="entry name" value="GlycoTrans_28_N"/>
</dbReference>
<sequence length="381" mass="41045">MSESQNKVLGNQRPSTGGVRGGRIIIAGGGTGGHIFPAVAIAHALRKLQPNIEILFVGAKGKMEMEKVPQAGYNIKGLDIAGFNRSSLIKNIGLPFKLIKSFWQVRSIIKSFQPNAVIGVGGYSSFPVLRYAQTQGIATFIHEANSFAGKANIMLGKNASKIFVATDGMEKFFPAEKIMITGNPVRQNIVNNTISRNAGIEFFELDPAKKTVFVTGGSLGAKGINEAIDASISAFAKNNVQLIWQTGKPYAEKASALAVENKNIWANSFITQMEYAYSAADVVISRAGAMSVAELCVAKKPVVFVPFPFAAEDHQTANAQNLVNKQAGLMIKDSEAKEKLVPTVIALAHDEQQQNMLKENIAKLAITNADEVVAREILRII</sequence>
<evidence type="ECO:0000256" key="3">
    <source>
        <dbReference type="ARBA" id="ARBA00022676"/>
    </source>
</evidence>
<dbReference type="HAMAP" id="MF_00033">
    <property type="entry name" value="MurG"/>
    <property type="match status" value="1"/>
</dbReference>
<dbReference type="RefSeq" id="WP_136575531.1">
    <property type="nucleotide sequence ID" value="NZ_STFF01000001.1"/>
</dbReference>
<keyword evidence="6 10" id="KW-0573">Peptidoglycan synthesis</keyword>
<dbReference type="PANTHER" id="PTHR21015">
    <property type="entry name" value="UDP-N-ACETYLGLUCOSAMINE--N-ACETYLMURAMYL-(PENTAPEPTIDE) PYROPHOSPHORYL-UNDECAPRENOL N-ACETYLGLUCOSAMINE TRANSFERASE 1"/>
    <property type="match status" value="1"/>
</dbReference>
<feature type="domain" description="Glycosyltransferase family 28 N-terminal" evidence="11">
    <location>
        <begin position="24"/>
        <end position="163"/>
    </location>
</feature>
<feature type="domain" description="Glycosyl transferase family 28 C-terminal" evidence="12">
    <location>
        <begin position="211"/>
        <end position="363"/>
    </location>
</feature>
<dbReference type="EMBL" id="STFF01000001">
    <property type="protein sequence ID" value="THU41041.1"/>
    <property type="molecule type" value="Genomic_DNA"/>
</dbReference>
<accession>A0A4S8I044</accession>
<keyword evidence="5 10" id="KW-0133">Cell shape</keyword>
<dbReference type="Pfam" id="PF03033">
    <property type="entry name" value="Glyco_transf_28"/>
    <property type="match status" value="1"/>
</dbReference>
<dbReference type="InterPro" id="IPR006009">
    <property type="entry name" value="GlcNAc_MurG"/>
</dbReference>
<dbReference type="Gene3D" id="3.40.50.2000">
    <property type="entry name" value="Glycogen Phosphorylase B"/>
    <property type="match status" value="2"/>
</dbReference>
<comment type="subcellular location">
    <subcellularLocation>
        <location evidence="10">Cell membrane</location>
        <topology evidence="10">Peripheral membrane protein</topology>
        <orientation evidence="10">Cytoplasmic side</orientation>
    </subcellularLocation>
</comment>
<keyword evidence="4 10" id="KW-0808">Transferase</keyword>
<gene>
    <name evidence="10 13" type="primary">murG</name>
    <name evidence="13" type="ORF">FAM09_02690</name>
</gene>
<proteinExistence type="inferred from homology"/>
<evidence type="ECO:0000256" key="7">
    <source>
        <dbReference type="ARBA" id="ARBA00023136"/>
    </source>
</evidence>
<evidence type="ECO:0000256" key="6">
    <source>
        <dbReference type="ARBA" id="ARBA00022984"/>
    </source>
</evidence>
<keyword evidence="14" id="KW-1185">Reference proteome</keyword>
<keyword evidence="9 10" id="KW-0961">Cell wall biogenesis/degradation</keyword>
<dbReference type="GO" id="GO:0051301">
    <property type="term" value="P:cell division"/>
    <property type="evidence" value="ECO:0007669"/>
    <property type="project" value="UniProtKB-KW"/>
</dbReference>
<feature type="binding site" evidence="10">
    <location>
        <position position="218"/>
    </location>
    <ligand>
        <name>UDP-N-acetyl-alpha-D-glucosamine</name>
        <dbReference type="ChEBI" id="CHEBI:57705"/>
    </ligand>
</feature>
<dbReference type="GO" id="GO:0005975">
    <property type="term" value="P:carbohydrate metabolic process"/>
    <property type="evidence" value="ECO:0007669"/>
    <property type="project" value="InterPro"/>
</dbReference>
<evidence type="ECO:0000256" key="1">
    <source>
        <dbReference type="ARBA" id="ARBA00022475"/>
    </source>
</evidence>
<dbReference type="GO" id="GO:0071555">
    <property type="term" value="P:cell wall organization"/>
    <property type="evidence" value="ECO:0007669"/>
    <property type="project" value="UniProtKB-KW"/>
</dbReference>
<dbReference type="GO" id="GO:0005886">
    <property type="term" value="C:plasma membrane"/>
    <property type="evidence" value="ECO:0007669"/>
    <property type="project" value="UniProtKB-SubCell"/>
</dbReference>
<dbReference type="SUPFAM" id="SSF53756">
    <property type="entry name" value="UDP-Glycosyltransferase/glycogen phosphorylase"/>
    <property type="match status" value="1"/>
</dbReference>
<comment type="caution">
    <text evidence="10">Lacks conserved residue(s) required for the propagation of feature annotation.</text>
</comment>
<comment type="caution">
    <text evidence="13">The sequence shown here is derived from an EMBL/GenBank/DDBJ whole genome shotgun (WGS) entry which is preliminary data.</text>
</comment>
<dbReference type="GO" id="GO:0009252">
    <property type="term" value="P:peptidoglycan biosynthetic process"/>
    <property type="evidence" value="ECO:0007669"/>
    <property type="project" value="UniProtKB-UniRule"/>
</dbReference>
<evidence type="ECO:0000256" key="10">
    <source>
        <dbReference type="HAMAP-Rule" id="MF_00033"/>
    </source>
</evidence>
<evidence type="ECO:0000259" key="12">
    <source>
        <dbReference type="Pfam" id="PF04101"/>
    </source>
</evidence>
<dbReference type="GO" id="GO:0008360">
    <property type="term" value="P:regulation of cell shape"/>
    <property type="evidence" value="ECO:0007669"/>
    <property type="project" value="UniProtKB-KW"/>
</dbReference>
<comment type="similarity">
    <text evidence="10">Belongs to the glycosyltransferase 28 family. MurG subfamily.</text>
</comment>
<dbReference type="OrthoDB" id="9808936at2"/>
<keyword evidence="1 10" id="KW-1003">Cell membrane</keyword>
<evidence type="ECO:0000256" key="5">
    <source>
        <dbReference type="ARBA" id="ARBA00022960"/>
    </source>
</evidence>
<dbReference type="NCBIfam" id="TIGR01133">
    <property type="entry name" value="murG"/>
    <property type="match status" value="1"/>
</dbReference>
<evidence type="ECO:0000259" key="11">
    <source>
        <dbReference type="Pfam" id="PF03033"/>
    </source>
</evidence>
<feature type="binding site" evidence="10">
    <location>
        <begin position="31"/>
        <end position="33"/>
    </location>
    <ligand>
        <name>UDP-N-acetyl-alpha-D-glucosamine</name>
        <dbReference type="ChEBI" id="CHEBI:57705"/>
    </ligand>
</feature>
<dbReference type="GO" id="GO:0050511">
    <property type="term" value="F:undecaprenyldiphospho-muramoylpentapeptide beta-N-acetylglucosaminyltransferase activity"/>
    <property type="evidence" value="ECO:0007669"/>
    <property type="project" value="UniProtKB-UniRule"/>
</dbReference>
<dbReference type="PANTHER" id="PTHR21015:SF22">
    <property type="entry name" value="GLYCOSYLTRANSFERASE"/>
    <property type="match status" value="1"/>
</dbReference>
<dbReference type="UniPathway" id="UPA00219"/>
<dbReference type="GO" id="GO:0051991">
    <property type="term" value="F:UDP-N-acetyl-D-glucosamine:N-acetylmuramoyl-L-alanyl-D-glutamyl-meso-2,6-diaminopimelyl-D-alanyl-D-alanine-diphosphoundecaprenol 4-beta-N-acetylglucosaminlytransferase activity"/>
    <property type="evidence" value="ECO:0007669"/>
    <property type="project" value="RHEA"/>
</dbReference>
<evidence type="ECO:0000256" key="8">
    <source>
        <dbReference type="ARBA" id="ARBA00023306"/>
    </source>
</evidence>
<name>A0A4S8I044_9BACT</name>
<keyword evidence="2 10" id="KW-0132">Cell division</keyword>
<comment type="function">
    <text evidence="10">Cell wall formation. Catalyzes the transfer of a GlcNAc subunit on undecaprenyl-pyrophosphoryl-MurNAc-pentapeptide (lipid intermediate I) to form undecaprenyl-pyrophosphoryl-MurNAc-(pentapeptide)GlcNAc (lipid intermediate II).</text>
</comment>
<dbReference type="Pfam" id="PF04101">
    <property type="entry name" value="Glyco_tran_28_C"/>
    <property type="match status" value="1"/>
</dbReference>
<comment type="catalytic activity">
    <reaction evidence="10">
        <text>di-trans,octa-cis-undecaprenyl diphospho-N-acetyl-alpha-D-muramoyl-L-alanyl-D-glutamyl-meso-2,6-diaminopimeloyl-D-alanyl-D-alanine + UDP-N-acetyl-alpha-D-glucosamine = di-trans,octa-cis-undecaprenyl diphospho-[N-acetyl-alpha-D-glucosaminyl-(1-&gt;4)]-N-acetyl-alpha-D-muramoyl-L-alanyl-D-glutamyl-meso-2,6-diaminopimeloyl-D-alanyl-D-alanine + UDP + H(+)</text>
        <dbReference type="Rhea" id="RHEA:31227"/>
        <dbReference type="ChEBI" id="CHEBI:15378"/>
        <dbReference type="ChEBI" id="CHEBI:57705"/>
        <dbReference type="ChEBI" id="CHEBI:58223"/>
        <dbReference type="ChEBI" id="CHEBI:61387"/>
        <dbReference type="ChEBI" id="CHEBI:61388"/>
        <dbReference type="EC" id="2.4.1.227"/>
    </reaction>
</comment>
<comment type="pathway">
    <text evidence="10">Cell wall biogenesis; peptidoglycan biosynthesis.</text>
</comment>
<feature type="binding site" evidence="10">
    <location>
        <position position="315"/>
    </location>
    <ligand>
        <name>UDP-N-acetyl-alpha-D-glucosamine</name>
        <dbReference type="ChEBI" id="CHEBI:57705"/>
    </ligand>
</feature>